<evidence type="ECO:0000313" key="2">
    <source>
        <dbReference type="EMBL" id="KKL61222.1"/>
    </source>
</evidence>
<feature type="region of interest" description="Disordered" evidence="1">
    <location>
        <begin position="66"/>
        <end position="89"/>
    </location>
</feature>
<accession>A0A0F9GDG0</accession>
<name>A0A0F9GDG0_9ZZZZ</name>
<gene>
    <name evidence="2" type="ORF">LCGC14_2197460</name>
</gene>
<dbReference type="AlphaFoldDB" id="A0A0F9GDG0"/>
<proteinExistence type="predicted"/>
<comment type="caution">
    <text evidence="2">The sequence shown here is derived from an EMBL/GenBank/DDBJ whole genome shotgun (WGS) entry which is preliminary data.</text>
</comment>
<reference evidence="2" key="1">
    <citation type="journal article" date="2015" name="Nature">
        <title>Complex archaea that bridge the gap between prokaryotes and eukaryotes.</title>
        <authorList>
            <person name="Spang A."/>
            <person name="Saw J.H."/>
            <person name="Jorgensen S.L."/>
            <person name="Zaremba-Niedzwiedzka K."/>
            <person name="Martijn J."/>
            <person name="Lind A.E."/>
            <person name="van Eijk R."/>
            <person name="Schleper C."/>
            <person name="Guy L."/>
            <person name="Ettema T.J."/>
        </authorList>
    </citation>
    <scope>NUCLEOTIDE SEQUENCE</scope>
</reference>
<organism evidence="2">
    <name type="scientific">marine sediment metagenome</name>
    <dbReference type="NCBI Taxonomy" id="412755"/>
    <lineage>
        <taxon>unclassified sequences</taxon>
        <taxon>metagenomes</taxon>
        <taxon>ecological metagenomes</taxon>
    </lineage>
</organism>
<sequence>MGQNKVKRTEESAQDMMQKVFIQEVPDLLFHGCKVLIAVPAITGIDPAELAEGFCGQLAQMKARAEQPSPREMMDMSIKGLPVLTAQEK</sequence>
<evidence type="ECO:0000256" key="1">
    <source>
        <dbReference type="SAM" id="MobiDB-lite"/>
    </source>
</evidence>
<protein>
    <submittedName>
        <fullName evidence="2">Uncharacterized protein</fullName>
    </submittedName>
</protein>
<dbReference type="EMBL" id="LAZR01028885">
    <property type="protein sequence ID" value="KKL61222.1"/>
    <property type="molecule type" value="Genomic_DNA"/>
</dbReference>